<dbReference type="RefSeq" id="XP_031868433.1">
    <property type="nucleotide sequence ID" value="XM_032015012.1"/>
</dbReference>
<accession>A0A370TJT2</accession>
<protein>
    <recommendedName>
        <fullName evidence="2">AMP-dependent synthetase/ligase domain-containing protein</fullName>
    </recommendedName>
</protein>
<keyword evidence="4" id="KW-1185">Reference proteome</keyword>
<evidence type="ECO:0000313" key="4">
    <source>
        <dbReference type="Proteomes" id="UP000254866"/>
    </source>
</evidence>
<dbReference type="CDD" id="cd04433">
    <property type="entry name" value="AFD_class_I"/>
    <property type="match status" value="1"/>
</dbReference>
<proteinExistence type="inferred from homology"/>
<comment type="similarity">
    <text evidence="1">Belongs to the ATP-dependent AMP-binding enzyme family.</text>
</comment>
<dbReference type="GeneID" id="43599238"/>
<comment type="caution">
    <text evidence="3">The sequence shown here is derived from an EMBL/GenBank/DDBJ whole genome shotgun (WGS) entry which is preliminary data.</text>
</comment>
<dbReference type="SUPFAM" id="SSF56801">
    <property type="entry name" value="Acetyl-CoA synthetase-like"/>
    <property type="match status" value="1"/>
</dbReference>
<dbReference type="Gene3D" id="3.40.50.12780">
    <property type="entry name" value="N-terminal domain of ligase-like"/>
    <property type="match status" value="1"/>
</dbReference>
<evidence type="ECO:0000256" key="1">
    <source>
        <dbReference type="ARBA" id="ARBA00006432"/>
    </source>
</evidence>
<dbReference type="Gene3D" id="3.30.300.30">
    <property type="match status" value="1"/>
</dbReference>
<dbReference type="AlphaFoldDB" id="A0A370TJT2"/>
<name>A0A370TJT2_9HELO</name>
<sequence>MTAGEIRKFPHDPVLVKLLNAARQTPYTEEIIHDALGFEKSYPDLLSDILATRELLWARLPPSAINGRGLLLEKNQYIAILTKSGYEFLVAFFSIRTLGGVCMPLGSGVLPEEAQYFLSAANAMCMLAGSSSMERAVSIGTYIHEHGKLGTLLVLPISCDAQRSKNPEIVIDDTCLMDPNGPGLVVFSSGTTRHPKGAVLPRRCFSGAQPMEPGAAALNYRPGHWIGGAGSLIRPVLSGKKLYILKVKSRNARAGVVLEAFRNYQITHAAFSPDVLRRMMDLMTGHSGQLSQEQRDKWFNSFKDLSALRCSAGMLESSTRKFWTDLTDLPFENIYSTTELGGAAIRGRSGIQGSIGTPLPAVKVKLSEGDRGELCVKSPNMLIHYIGDKDATQNAFDNEGYLKTGDLANLKDGQYVFAGRANADYVQYGIFRIPALLVESSLMDLSYISEACIVAVPDKNLKHLCGAVVRLKPVGTPPTGQINLALIRSDLEGNLATCMLPALLRILRDEEELPCTATGKPIKKEILKIYFGSTDGAQVDNYPPGVERCELPKPGEEITKPWDWGGLQCED</sequence>
<dbReference type="STRING" id="2656787.A0A370TJT2"/>
<evidence type="ECO:0000259" key="2">
    <source>
        <dbReference type="Pfam" id="PF00501"/>
    </source>
</evidence>
<dbReference type="EMBL" id="NPIC01000005">
    <property type="protein sequence ID" value="RDL35777.1"/>
    <property type="molecule type" value="Genomic_DNA"/>
</dbReference>
<dbReference type="GO" id="GO:0031956">
    <property type="term" value="F:medium-chain fatty acid-CoA ligase activity"/>
    <property type="evidence" value="ECO:0007669"/>
    <property type="project" value="TreeGrafter"/>
</dbReference>
<dbReference type="InterPro" id="IPR042099">
    <property type="entry name" value="ANL_N_sf"/>
</dbReference>
<organism evidence="3 4">
    <name type="scientific">Venustampulla echinocandica</name>
    <dbReference type="NCBI Taxonomy" id="2656787"/>
    <lineage>
        <taxon>Eukaryota</taxon>
        <taxon>Fungi</taxon>
        <taxon>Dikarya</taxon>
        <taxon>Ascomycota</taxon>
        <taxon>Pezizomycotina</taxon>
        <taxon>Leotiomycetes</taxon>
        <taxon>Helotiales</taxon>
        <taxon>Pleuroascaceae</taxon>
        <taxon>Venustampulla</taxon>
    </lineage>
</organism>
<dbReference type="Proteomes" id="UP000254866">
    <property type="component" value="Unassembled WGS sequence"/>
</dbReference>
<feature type="domain" description="AMP-dependent synthetase/ligase" evidence="2">
    <location>
        <begin position="72"/>
        <end position="385"/>
    </location>
</feature>
<dbReference type="OrthoDB" id="6614653at2759"/>
<gene>
    <name evidence="3" type="ORF">BP5553_06389</name>
</gene>
<reference evidence="3 4" key="1">
    <citation type="journal article" date="2018" name="IMA Fungus">
        <title>IMA Genome-F 9: Draft genome sequence of Annulohypoxylon stygium, Aspergillus mulundensis, Berkeleyomyces basicola (syn. Thielaviopsis basicola), Ceratocystis smalleyi, two Cercospora beticola strains, Coleophoma cylindrospora, Fusarium fracticaudum, Phialophora cf. hyalina, and Morchella septimelata.</title>
        <authorList>
            <person name="Wingfield B.D."/>
            <person name="Bills G.F."/>
            <person name="Dong Y."/>
            <person name="Huang W."/>
            <person name="Nel W.J."/>
            <person name="Swalarsk-Parry B.S."/>
            <person name="Vaghefi N."/>
            <person name="Wilken P.M."/>
            <person name="An Z."/>
            <person name="de Beer Z.W."/>
            <person name="De Vos L."/>
            <person name="Chen L."/>
            <person name="Duong T.A."/>
            <person name="Gao Y."/>
            <person name="Hammerbacher A."/>
            <person name="Kikkert J.R."/>
            <person name="Li Y."/>
            <person name="Li H."/>
            <person name="Li K."/>
            <person name="Li Q."/>
            <person name="Liu X."/>
            <person name="Ma X."/>
            <person name="Naidoo K."/>
            <person name="Pethybridge S.J."/>
            <person name="Sun J."/>
            <person name="Steenkamp E.T."/>
            <person name="van der Nest M.A."/>
            <person name="van Wyk S."/>
            <person name="Wingfield M.J."/>
            <person name="Xiong C."/>
            <person name="Yue Q."/>
            <person name="Zhang X."/>
        </authorList>
    </citation>
    <scope>NUCLEOTIDE SEQUENCE [LARGE SCALE GENOMIC DNA]</scope>
    <source>
        <strain evidence="3 4">BP 5553</strain>
    </source>
</reference>
<dbReference type="PANTHER" id="PTHR43201">
    <property type="entry name" value="ACYL-COA SYNTHETASE"/>
    <property type="match status" value="1"/>
</dbReference>
<dbReference type="InterPro" id="IPR045851">
    <property type="entry name" value="AMP-bd_C_sf"/>
</dbReference>
<dbReference type="PANTHER" id="PTHR43201:SF8">
    <property type="entry name" value="ACYL-COA SYNTHETASE FAMILY MEMBER 3"/>
    <property type="match status" value="1"/>
</dbReference>
<dbReference type="GO" id="GO:0006631">
    <property type="term" value="P:fatty acid metabolic process"/>
    <property type="evidence" value="ECO:0007669"/>
    <property type="project" value="TreeGrafter"/>
</dbReference>
<dbReference type="Pfam" id="PF00501">
    <property type="entry name" value="AMP-binding"/>
    <property type="match status" value="1"/>
</dbReference>
<evidence type="ECO:0000313" key="3">
    <source>
        <dbReference type="EMBL" id="RDL35777.1"/>
    </source>
</evidence>
<dbReference type="InterPro" id="IPR000873">
    <property type="entry name" value="AMP-dep_synth/lig_dom"/>
</dbReference>